<name>A0ABV1Z9Y2_9HYPH</name>
<feature type="domain" description="T6SS Transcription factor RovC-like DNA binding" evidence="1">
    <location>
        <begin position="45"/>
        <end position="142"/>
    </location>
</feature>
<dbReference type="EMBL" id="JAMYQB010000036">
    <property type="protein sequence ID" value="MER9408184.1"/>
    <property type="molecule type" value="Genomic_DNA"/>
</dbReference>
<protein>
    <submittedName>
        <fullName evidence="2">DUF2285 domain-containing protein</fullName>
    </submittedName>
</protein>
<evidence type="ECO:0000259" key="1">
    <source>
        <dbReference type="Pfam" id="PF10074"/>
    </source>
</evidence>
<dbReference type="Proteomes" id="UP001433071">
    <property type="component" value="Unassembled WGS sequence"/>
</dbReference>
<reference evidence="2 3" key="1">
    <citation type="journal article" date="2024" name="Proc. Natl. Acad. Sci. U.S.A.">
        <title>The evolutionary genomics of adaptation to stress in wild rhizobium bacteria.</title>
        <authorList>
            <person name="Kehlet-Delgado H."/>
            <person name="Montoya A.P."/>
            <person name="Jensen K.T."/>
            <person name="Wendlandt C.E."/>
            <person name="Dexheimer C."/>
            <person name="Roberts M."/>
            <person name="Torres Martinez L."/>
            <person name="Friesen M.L."/>
            <person name="Griffitts J.S."/>
            <person name="Porter S.S."/>
        </authorList>
    </citation>
    <scope>NUCLEOTIDE SEQUENCE [LARGE SCALE GENOMIC DNA]</scope>
    <source>
        <strain evidence="2 3">M0641</strain>
    </source>
</reference>
<dbReference type="Pfam" id="PF10074">
    <property type="entry name" value="RovC_DNA-bd"/>
    <property type="match status" value="1"/>
</dbReference>
<keyword evidence="3" id="KW-1185">Reference proteome</keyword>
<dbReference type="RefSeq" id="WP_352562144.1">
    <property type="nucleotide sequence ID" value="NZ_JAMYQB010000036.1"/>
</dbReference>
<evidence type="ECO:0000313" key="3">
    <source>
        <dbReference type="Proteomes" id="UP001433071"/>
    </source>
</evidence>
<organism evidence="2 3">
    <name type="scientific">Mesorhizobium caraganae</name>
    <dbReference type="NCBI Taxonomy" id="483206"/>
    <lineage>
        <taxon>Bacteria</taxon>
        <taxon>Pseudomonadati</taxon>
        <taxon>Pseudomonadota</taxon>
        <taxon>Alphaproteobacteria</taxon>
        <taxon>Hyphomicrobiales</taxon>
        <taxon>Phyllobacteriaceae</taxon>
        <taxon>Mesorhizobium</taxon>
    </lineage>
</organism>
<gene>
    <name evidence="2" type="ORF">NKI36_29715</name>
</gene>
<dbReference type="InterPro" id="IPR018754">
    <property type="entry name" value="RovC-like_DNA-bd"/>
</dbReference>
<evidence type="ECO:0000313" key="2">
    <source>
        <dbReference type="EMBL" id="MER9408184.1"/>
    </source>
</evidence>
<sequence length="143" mass="16092">MLVTRDGHQHLLVEDSGRSLQLAASGVSILEPVRLTSSVLWSPEELKQRLNALECLNSLCWTGRLQSGFFPTEPRSLRLRRVLHALDGFIAGVSHREIGLALFGRARVEQDWADPGDHLRDSVRRAVRRGRSLMNGGYKRLLL</sequence>
<comment type="caution">
    <text evidence="2">The sequence shown here is derived from an EMBL/GenBank/DDBJ whole genome shotgun (WGS) entry which is preliminary data.</text>
</comment>
<accession>A0ABV1Z9Y2</accession>
<proteinExistence type="predicted"/>